<evidence type="ECO:0000313" key="6">
    <source>
        <dbReference type="Proteomes" id="UP000249134"/>
    </source>
</evidence>
<keyword evidence="6" id="KW-1185">Reference proteome</keyword>
<dbReference type="InterPro" id="IPR050465">
    <property type="entry name" value="UPF0194_transport"/>
</dbReference>
<evidence type="ECO:0000256" key="1">
    <source>
        <dbReference type="ARBA" id="ARBA00004196"/>
    </source>
</evidence>
<feature type="domain" description="Multidrug resistance protein MdtA-like C-terminal permuted SH3" evidence="4">
    <location>
        <begin position="320"/>
        <end position="365"/>
    </location>
</feature>
<feature type="coiled-coil region" evidence="3">
    <location>
        <begin position="168"/>
        <end position="195"/>
    </location>
</feature>
<dbReference type="InterPro" id="IPR058627">
    <property type="entry name" value="MdtA-like_C"/>
</dbReference>
<dbReference type="EMBL" id="LS483476">
    <property type="protein sequence ID" value="SQI62964.1"/>
    <property type="molecule type" value="Genomic_DNA"/>
</dbReference>
<proteinExistence type="predicted"/>
<keyword evidence="2 3" id="KW-0175">Coiled coil</keyword>
<protein>
    <submittedName>
        <fullName evidence="5">ABC transporter permease</fullName>
    </submittedName>
</protein>
<dbReference type="KEGG" id="blen:NCTC4824_03842"/>
<evidence type="ECO:0000256" key="3">
    <source>
        <dbReference type="SAM" id="Coils"/>
    </source>
</evidence>
<comment type="subcellular location">
    <subcellularLocation>
        <location evidence="1">Cell envelope</location>
    </subcellularLocation>
</comment>
<evidence type="ECO:0000313" key="5">
    <source>
        <dbReference type="EMBL" id="SQI62964.1"/>
    </source>
</evidence>
<dbReference type="STRING" id="1348624.GCA_001591545_03092"/>
<dbReference type="AlphaFoldDB" id="A0A2X4ZRI0"/>
<dbReference type="Pfam" id="PF25967">
    <property type="entry name" value="RND-MFP_C"/>
    <property type="match status" value="1"/>
</dbReference>
<accession>A0A2X4ZRI0</accession>
<dbReference type="PANTHER" id="PTHR32347:SF14">
    <property type="entry name" value="EFFLUX SYSTEM COMPONENT YKNX-RELATED"/>
    <property type="match status" value="1"/>
</dbReference>
<dbReference type="Proteomes" id="UP000249134">
    <property type="component" value="Chromosome 1"/>
</dbReference>
<reference evidence="5 6" key="1">
    <citation type="submission" date="2018-06" db="EMBL/GenBank/DDBJ databases">
        <authorList>
            <consortium name="Pathogen Informatics"/>
            <person name="Doyle S."/>
        </authorList>
    </citation>
    <scope>NUCLEOTIDE SEQUENCE [LARGE SCALE GENOMIC DNA]</scope>
    <source>
        <strain evidence="5 6">NCTC4824</strain>
    </source>
</reference>
<evidence type="ECO:0000259" key="4">
    <source>
        <dbReference type="Pfam" id="PF25967"/>
    </source>
</evidence>
<dbReference type="PANTHER" id="PTHR32347">
    <property type="entry name" value="EFFLUX SYSTEM COMPONENT YKNX-RELATED"/>
    <property type="match status" value="1"/>
</dbReference>
<dbReference type="Gene3D" id="2.40.30.170">
    <property type="match status" value="1"/>
</dbReference>
<organism evidence="5 6">
    <name type="scientific">Lederbergia lenta</name>
    <name type="common">Bacillus lentus</name>
    <dbReference type="NCBI Taxonomy" id="1467"/>
    <lineage>
        <taxon>Bacteria</taxon>
        <taxon>Bacillati</taxon>
        <taxon>Bacillota</taxon>
        <taxon>Bacilli</taxon>
        <taxon>Bacillales</taxon>
        <taxon>Bacillaceae</taxon>
        <taxon>Lederbergia</taxon>
    </lineage>
</organism>
<dbReference type="GO" id="GO:0030313">
    <property type="term" value="C:cell envelope"/>
    <property type="evidence" value="ECO:0007669"/>
    <property type="project" value="UniProtKB-SubCell"/>
</dbReference>
<evidence type="ECO:0000256" key="2">
    <source>
        <dbReference type="ARBA" id="ARBA00023054"/>
    </source>
</evidence>
<gene>
    <name evidence="5" type="primary">yknX</name>
    <name evidence="5" type="ORF">NCTC4824_03842</name>
</gene>
<name>A0A2X4ZRI0_LEDLE</name>
<sequence>MWFLGTTSFIVIIGLNIFLMEKENSKVDRLNYVVDWKRVTAGDVVETTATEGVIVPMERHPIFIDPHTEFSEFFVKKGDQVDKGTPLFAYASDNLEQQIALLDAEISSLLTSKDHINAFIQNLEGMKYALPLPVSSSYFGDEQVDVARQAHEEAMSMRVLSVSIDQAIAEKELEKDKVDQDIKKYEDQRRAIENGRSGLTVLSSHAGIVEDISFALDNPVITIISETTVMEGKVSEEQMKVVQEGMKANITSSLFNGRINGEIHHLERLPIDQPHIDKDSAYRFLVDLGDHEKELNIGYHVEAEIVTAEARDVPVVETESIQGNQYMWMLNDRGMTEKRPIEPGLKVKKRHEVKNGVSLGEFYVLDQREVDYEARFITPFKMNKLTKTTWKEASTRKIIKYMLIGLLQR</sequence>